<dbReference type="SUPFAM" id="SSF54106">
    <property type="entry name" value="LysM domain"/>
    <property type="match status" value="2"/>
</dbReference>
<dbReference type="InterPro" id="IPR018392">
    <property type="entry name" value="LysM"/>
</dbReference>
<dbReference type="Proteomes" id="UP000664658">
    <property type="component" value="Unassembled WGS sequence"/>
</dbReference>
<evidence type="ECO:0000256" key="1">
    <source>
        <dbReference type="SAM" id="MobiDB-lite"/>
    </source>
</evidence>
<dbReference type="AlphaFoldDB" id="A0A8I1W9R0"/>
<reference evidence="3" key="1">
    <citation type="submission" date="2021-03" db="EMBL/GenBank/DDBJ databases">
        <title>Plesiomonas shigelloides zfcc0051, isolated from zebrafish feces.</title>
        <authorList>
            <person name="Vanderhoek Z."/>
            <person name="Gaulke C."/>
        </authorList>
    </citation>
    <scope>NUCLEOTIDE SEQUENCE</scope>
    <source>
        <strain evidence="3">Zfcc0051</strain>
    </source>
</reference>
<organism evidence="3 4">
    <name type="scientific">Plesiomonas shigelloides</name>
    <name type="common">Aeromonas shigelloides</name>
    <dbReference type="NCBI Taxonomy" id="703"/>
    <lineage>
        <taxon>Bacteria</taxon>
        <taxon>Pseudomonadati</taxon>
        <taxon>Pseudomonadota</taxon>
        <taxon>Gammaproteobacteria</taxon>
        <taxon>Enterobacterales</taxon>
        <taxon>Enterobacteriaceae</taxon>
        <taxon>Plesiomonas</taxon>
    </lineage>
</organism>
<feature type="region of interest" description="Disordered" evidence="1">
    <location>
        <begin position="46"/>
        <end position="82"/>
    </location>
</feature>
<dbReference type="PANTHER" id="PTHR33734:SF22">
    <property type="entry name" value="MEMBRANE-BOUND LYTIC MUREIN TRANSGLYCOSYLASE D"/>
    <property type="match status" value="1"/>
</dbReference>
<sequence length="118" mass="12464">RAAASAAAVHTVTRGATLLGIAEKYDTTQAELRSLKNLKRDQVKVGQKLKVPSGKAASAPVSSKSAADSSNAPSRGKSEVYQVQRGDTLGKIAARYAVSLETIKFANQMHNNQLQVGQ</sequence>
<feature type="compositionally biased region" description="Low complexity" evidence="1">
    <location>
        <begin position="52"/>
        <end position="74"/>
    </location>
</feature>
<accession>A0A8I1W9R0</accession>
<protein>
    <submittedName>
        <fullName evidence="3">LysM peptidoglycan-binding domain-containing protein</fullName>
    </submittedName>
</protein>
<dbReference type="EMBL" id="JAFNAA010000097">
    <property type="protein sequence ID" value="MBO1109938.1"/>
    <property type="molecule type" value="Genomic_DNA"/>
</dbReference>
<dbReference type="SMART" id="SM00257">
    <property type="entry name" value="LysM"/>
    <property type="match status" value="2"/>
</dbReference>
<dbReference type="Pfam" id="PF01476">
    <property type="entry name" value="LysM"/>
    <property type="match status" value="2"/>
</dbReference>
<name>A0A8I1W9R0_PLESH</name>
<dbReference type="Gene3D" id="3.10.350.10">
    <property type="entry name" value="LysM domain"/>
    <property type="match status" value="2"/>
</dbReference>
<dbReference type="CDD" id="cd00118">
    <property type="entry name" value="LysM"/>
    <property type="match status" value="2"/>
</dbReference>
<feature type="domain" description="LysM" evidence="2">
    <location>
        <begin position="8"/>
        <end position="51"/>
    </location>
</feature>
<dbReference type="GO" id="GO:0008932">
    <property type="term" value="F:lytic endotransglycosylase activity"/>
    <property type="evidence" value="ECO:0007669"/>
    <property type="project" value="TreeGrafter"/>
</dbReference>
<gene>
    <name evidence="3" type="ORF">J2R62_17430</name>
</gene>
<dbReference type="RefSeq" id="WP_207542850.1">
    <property type="nucleotide sequence ID" value="NZ_JAFNAA010000097.1"/>
</dbReference>
<dbReference type="InterPro" id="IPR036779">
    <property type="entry name" value="LysM_dom_sf"/>
</dbReference>
<evidence type="ECO:0000259" key="2">
    <source>
        <dbReference type="PROSITE" id="PS51782"/>
    </source>
</evidence>
<dbReference type="PROSITE" id="PS51782">
    <property type="entry name" value="LYSM"/>
    <property type="match status" value="2"/>
</dbReference>
<feature type="non-terminal residue" evidence="3">
    <location>
        <position position="1"/>
    </location>
</feature>
<evidence type="ECO:0000313" key="3">
    <source>
        <dbReference type="EMBL" id="MBO1109938.1"/>
    </source>
</evidence>
<feature type="domain" description="LysM" evidence="2">
    <location>
        <begin position="79"/>
        <end position="118"/>
    </location>
</feature>
<proteinExistence type="predicted"/>
<evidence type="ECO:0000313" key="4">
    <source>
        <dbReference type="Proteomes" id="UP000664658"/>
    </source>
</evidence>
<comment type="caution">
    <text evidence="3">The sequence shown here is derived from an EMBL/GenBank/DDBJ whole genome shotgun (WGS) entry which is preliminary data.</text>
</comment>
<dbReference type="PANTHER" id="PTHR33734">
    <property type="entry name" value="LYSM DOMAIN-CONTAINING GPI-ANCHORED PROTEIN 2"/>
    <property type="match status" value="1"/>
</dbReference>